<keyword evidence="4" id="KW-0288">FMN</keyword>
<accession>A0AAX0X0B7</accession>
<proteinExistence type="inferred from homology"/>
<dbReference type="GO" id="GO:0016491">
    <property type="term" value="F:oxidoreductase activity"/>
    <property type="evidence" value="ECO:0007669"/>
    <property type="project" value="UniProtKB-KW"/>
</dbReference>
<feature type="domain" description="Nitroreductase" evidence="6">
    <location>
        <begin position="7"/>
        <end position="64"/>
    </location>
</feature>
<evidence type="ECO:0000313" key="8">
    <source>
        <dbReference type="Proteomes" id="UP000192511"/>
    </source>
</evidence>
<evidence type="ECO:0000256" key="3">
    <source>
        <dbReference type="ARBA" id="ARBA00022630"/>
    </source>
</evidence>
<keyword evidence="3" id="KW-0285">Flavoprotein</keyword>
<name>A0AAX0X0B7_9GAMM</name>
<reference evidence="7" key="1">
    <citation type="submission" date="2017-12" db="EMBL/GenBank/DDBJ databases">
        <title>FDA dAtabase for Regulatory Grade micrObial Sequences (FDA-ARGOS): Supporting development and validation of Infectious Disease Dx tests.</title>
        <authorList>
            <person name="Kerrigan L."/>
            <person name="Tallon L.J."/>
            <person name="Sadzewicz L."/>
            <person name="Sengamalay N."/>
            <person name="Ott S."/>
            <person name="Godinez A."/>
            <person name="Nagaraj S."/>
            <person name="Vavikolanu K."/>
            <person name="Vyas G."/>
            <person name="Nadendla S."/>
            <person name="Aluvathingal J."/>
            <person name="Sichtig H."/>
        </authorList>
    </citation>
    <scope>NUCLEOTIDE SEQUENCE [LARGE SCALE GENOMIC DNA]</scope>
    <source>
        <strain evidence="7">FDAARGOS_200</strain>
    </source>
</reference>
<comment type="caution">
    <text evidence="7">The sequence shown here is derived from an EMBL/GenBank/DDBJ whole genome shotgun (WGS) entry which is preliminary data.</text>
</comment>
<dbReference type="PANTHER" id="PTHR43673">
    <property type="entry name" value="NAD(P)H NITROREDUCTASE YDGI-RELATED"/>
    <property type="match status" value="1"/>
</dbReference>
<keyword evidence="8" id="KW-1185">Reference proteome</keyword>
<evidence type="ECO:0000259" key="6">
    <source>
        <dbReference type="Pfam" id="PF00881"/>
    </source>
</evidence>
<evidence type="ECO:0000256" key="5">
    <source>
        <dbReference type="ARBA" id="ARBA00023002"/>
    </source>
</evidence>
<dbReference type="InterPro" id="IPR000415">
    <property type="entry name" value="Nitroreductase-like"/>
</dbReference>
<organism evidence="7 8">
    <name type="scientific">Legionella anisa</name>
    <dbReference type="NCBI Taxonomy" id="28082"/>
    <lineage>
        <taxon>Bacteria</taxon>
        <taxon>Pseudomonadati</taxon>
        <taxon>Pseudomonadota</taxon>
        <taxon>Gammaproteobacteria</taxon>
        <taxon>Legionellales</taxon>
        <taxon>Legionellaceae</taxon>
        <taxon>Legionella</taxon>
    </lineage>
</organism>
<dbReference type="InterPro" id="IPR029479">
    <property type="entry name" value="Nitroreductase"/>
</dbReference>
<protein>
    <submittedName>
        <fullName evidence="7">DUF3330 domain-containing protein</fullName>
    </submittedName>
</protein>
<comment type="similarity">
    <text evidence="2">Belongs to the nitroreductase family.</text>
</comment>
<dbReference type="EMBL" id="NBTX02000001">
    <property type="protein sequence ID" value="PNL73930.1"/>
    <property type="molecule type" value="Genomic_DNA"/>
</dbReference>
<comment type="cofactor">
    <cofactor evidence="1">
        <name>FMN</name>
        <dbReference type="ChEBI" id="CHEBI:58210"/>
    </cofactor>
</comment>
<dbReference type="PANTHER" id="PTHR43673:SF2">
    <property type="entry name" value="NITROREDUCTASE"/>
    <property type="match status" value="1"/>
</dbReference>
<evidence type="ECO:0000313" key="7">
    <source>
        <dbReference type="EMBL" id="PNL73930.1"/>
    </source>
</evidence>
<evidence type="ECO:0000256" key="1">
    <source>
        <dbReference type="ARBA" id="ARBA00001917"/>
    </source>
</evidence>
<dbReference type="Pfam" id="PF00881">
    <property type="entry name" value="Nitroreductase"/>
    <property type="match status" value="1"/>
</dbReference>
<evidence type="ECO:0000256" key="4">
    <source>
        <dbReference type="ARBA" id="ARBA00022643"/>
    </source>
</evidence>
<evidence type="ECO:0000256" key="2">
    <source>
        <dbReference type="ARBA" id="ARBA00007118"/>
    </source>
</evidence>
<dbReference type="AlphaFoldDB" id="A0AAX0X0B7"/>
<dbReference type="InterPro" id="IPR021767">
    <property type="entry name" value="TnpM"/>
</dbReference>
<gene>
    <name evidence="7" type="ORF">A6J39_000225</name>
</gene>
<sequence length="231" mass="26358">MDMFELIKSRRAVRSFALKELDKQTLEKILEAGRYAPSPLNCQPWHFTLIRNKERLKHLAAAAKHASFLSKAPILIIVTVNKVVEIDDWLLQHKQHLFSGAAAMQNMWLVAWSLGVGCCWVTLDETATRQLISISDDQEIIGALALGYMDKYTGMSHEAVERKPLCFMTSFEEFGKGECDTEGCYTCLKLIPKSAAMSSEGEDYIKYFCGQECYVAWQKRTKKWLDDQSKE</sequence>
<keyword evidence="5" id="KW-0560">Oxidoreductase</keyword>
<dbReference type="Proteomes" id="UP000192511">
    <property type="component" value="Unassembled WGS sequence"/>
</dbReference>
<dbReference type="SUPFAM" id="SSF55469">
    <property type="entry name" value="FMN-dependent nitroreductase-like"/>
    <property type="match status" value="1"/>
</dbReference>
<dbReference type="Gene3D" id="3.40.109.10">
    <property type="entry name" value="NADH Oxidase"/>
    <property type="match status" value="1"/>
</dbReference>
<dbReference type="RefSeq" id="WP_058388572.1">
    <property type="nucleotide sequence ID" value="NZ_CBCRWC010000009.1"/>
</dbReference>
<dbReference type="Pfam" id="PF11809">
    <property type="entry name" value="DUF3330"/>
    <property type="match status" value="1"/>
</dbReference>